<sequence>MKWKCINMRVIAGKHKSKALESLEGRNTRPTMDKVKEGIFNSLHNVSGLGLDLFAGSGALGIEGLSRGMDKVIFVDQNFKAIKVIQANLQQLDLTEQAEVYKNNADRALKALNKRDIQFDYIFLDPPYNKGLIDKALIQIETFNLLKESGIIICEFSHQEDIAIQLFKELKRYHYGLTDTLLLEKGDKNG</sequence>
<dbReference type="PANTHER" id="PTHR43542:SF1">
    <property type="entry name" value="METHYLTRANSFERASE"/>
    <property type="match status" value="1"/>
</dbReference>
<dbReference type="GO" id="GO:0032259">
    <property type="term" value="P:methylation"/>
    <property type="evidence" value="ECO:0007669"/>
    <property type="project" value="UniProtKB-KW"/>
</dbReference>
<organism evidence="3 4">
    <name type="scientific">Staphylococcus lugdunensis</name>
    <dbReference type="NCBI Taxonomy" id="28035"/>
    <lineage>
        <taxon>Bacteria</taxon>
        <taxon>Bacillati</taxon>
        <taxon>Bacillota</taxon>
        <taxon>Bacilli</taxon>
        <taxon>Bacillales</taxon>
        <taxon>Staphylococcaceae</taxon>
        <taxon>Staphylococcus</taxon>
    </lineage>
</organism>
<name>A0ABD4EI94_STALU</name>
<dbReference type="InterPro" id="IPR004398">
    <property type="entry name" value="RNA_MeTrfase_RsmD"/>
</dbReference>
<evidence type="ECO:0000256" key="1">
    <source>
        <dbReference type="ARBA" id="ARBA00022603"/>
    </source>
</evidence>
<dbReference type="PROSITE" id="PS00092">
    <property type="entry name" value="N6_MTASE"/>
    <property type="match status" value="1"/>
</dbReference>
<dbReference type="PIRSF" id="PIRSF004553">
    <property type="entry name" value="CHP00095"/>
    <property type="match status" value="1"/>
</dbReference>
<gene>
    <name evidence="3" type="ORF">HMPREF3225_00523</name>
</gene>
<dbReference type="AlphaFoldDB" id="A0ABD4EI94"/>
<evidence type="ECO:0000313" key="4">
    <source>
        <dbReference type="Proteomes" id="UP000070063"/>
    </source>
</evidence>
<keyword evidence="1 3" id="KW-0489">Methyltransferase</keyword>
<evidence type="ECO:0000256" key="2">
    <source>
        <dbReference type="ARBA" id="ARBA00022679"/>
    </source>
</evidence>
<dbReference type="InterPro" id="IPR029063">
    <property type="entry name" value="SAM-dependent_MTases_sf"/>
</dbReference>
<dbReference type="CDD" id="cd02440">
    <property type="entry name" value="AdoMet_MTases"/>
    <property type="match status" value="1"/>
</dbReference>
<keyword evidence="2" id="KW-0808">Transferase</keyword>
<dbReference type="GO" id="GO:0008168">
    <property type="term" value="F:methyltransferase activity"/>
    <property type="evidence" value="ECO:0007669"/>
    <property type="project" value="UniProtKB-KW"/>
</dbReference>
<comment type="caution">
    <text evidence="3">The sequence shown here is derived from an EMBL/GenBank/DDBJ whole genome shotgun (WGS) entry which is preliminary data.</text>
</comment>
<evidence type="ECO:0000313" key="3">
    <source>
        <dbReference type="EMBL" id="KXA39746.1"/>
    </source>
</evidence>
<dbReference type="NCBIfam" id="TIGR00095">
    <property type="entry name" value="16S rRNA (guanine(966)-N(2))-methyltransferase RsmD"/>
    <property type="match status" value="1"/>
</dbReference>
<dbReference type="InterPro" id="IPR002052">
    <property type="entry name" value="DNA_methylase_N6_adenine_CS"/>
</dbReference>
<protein>
    <submittedName>
        <fullName evidence="3">RNA methyltransferase, RsmD family</fullName>
    </submittedName>
</protein>
<dbReference type="PANTHER" id="PTHR43542">
    <property type="entry name" value="METHYLTRANSFERASE"/>
    <property type="match status" value="1"/>
</dbReference>
<reference evidence="3 4" key="1">
    <citation type="submission" date="2016-01" db="EMBL/GenBank/DDBJ databases">
        <authorList>
            <person name="Mitreva M."/>
            <person name="Pepin K.H."/>
            <person name="Mihindukulasuriya K.A."/>
            <person name="Fulton R."/>
            <person name="Fronick C."/>
            <person name="O'Laughlin M."/>
            <person name="Miner T."/>
            <person name="Herter B."/>
            <person name="Rosa B.A."/>
            <person name="Cordes M."/>
            <person name="Tomlinson C."/>
            <person name="Wollam A."/>
            <person name="Palsikar V.B."/>
            <person name="Mardis E.R."/>
            <person name="Wilson R.K."/>
        </authorList>
    </citation>
    <scope>NUCLEOTIDE SEQUENCE [LARGE SCALE GENOMIC DNA]</scope>
    <source>
        <strain evidence="3 4">MJR7738</strain>
    </source>
</reference>
<accession>A0ABD4EI94</accession>
<dbReference type="SUPFAM" id="SSF53335">
    <property type="entry name" value="S-adenosyl-L-methionine-dependent methyltransferases"/>
    <property type="match status" value="1"/>
</dbReference>
<dbReference type="EMBL" id="LRQI01000023">
    <property type="protein sequence ID" value="KXA39746.1"/>
    <property type="molecule type" value="Genomic_DNA"/>
</dbReference>
<dbReference type="Proteomes" id="UP000070063">
    <property type="component" value="Unassembled WGS sequence"/>
</dbReference>
<proteinExistence type="predicted"/>
<dbReference type="Pfam" id="PF03602">
    <property type="entry name" value="Cons_hypoth95"/>
    <property type="match status" value="1"/>
</dbReference>
<dbReference type="Gene3D" id="3.40.50.150">
    <property type="entry name" value="Vaccinia Virus protein VP39"/>
    <property type="match status" value="1"/>
</dbReference>